<evidence type="ECO:0000259" key="9">
    <source>
        <dbReference type="Pfam" id="PF13231"/>
    </source>
</evidence>
<protein>
    <recommendedName>
        <fullName evidence="9">Glycosyltransferase RgtA/B/C/D-like domain-containing protein</fullName>
    </recommendedName>
</protein>
<sequence length="587" mass="68813">MRKYALWVAVVLTFTACLYAYFQFLRPLDVFLWDESHHGFYGMQIYDDLKALDWESFWLHTNNQALWMPLHSWLNGFFLLAFGFSYASARLSSLFLFFVCSILIYLIGNEISKEKGWLIGLTAVFLYLTSPMMLHLATVNMQEMMGILICLIIIYFIIRNLGLNVFWKFLFLGFLLSVAYWIKQNYALVLIFGVALFQMSLLFGLKEEKIDLPPDKKKKKNLVPKKGSIAQPSNPFYSWLLNNFAIVLGFLPLFILWWATPPFERKYALTVSFRQGSVAEGKSLILNFIGTCLFYLQSFITSYNLSFWIALGCLSAVVASLFFWRDKRIRIISLMFYANFIFISIMSFAQERYLSLALPLAFLLFGYFFSITIEKLERQRKAAAFAYVILSIIGASFLYDLLSLTSYTKEVANRSIMSFIYKDVFNRFSPPFLFGLTKRPDFTYPKDFTEEKYQGKYFKAQPKTKLQDVLDFFKSQVDQNKSISTMVSFNQLSPYVIYWHFHDWQAPVLTVNDLGFNPKYFWNAEYFFDLQPSLESPYYGDWLEKRWNEFAPILLKGNYIKLVTAKEFPDLGLIAKIYKREKEIVVR</sequence>
<keyword evidence="3" id="KW-0328">Glycosyltransferase</keyword>
<dbReference type="PANTHER" id="PTHR33908">
    <property type="entry name" value="MANNOSYLTRANSFERASE YKCB-RELATED"/>
    <property type="match status" value="1"/>
</dbReference>
<dbReference type="InterPro" id="IPR050297">
    <property type="entry name" value="LipidA_mod_glycosyltrf_83"/>
</dbReference>
<feature type="transmembrane region" description="Helical" evidence="8">
    <location>
        <begin position="305"/>
        <end position="324"/>
    </location>
</feature>
<evidence type="ECO:0000256" key="8">
    <source>
        <dbReference type="SAM" id="Phobius"/>
    </source>
</evidence>
<dbReference type="EMBL" id="DTGG01000022">
    <property type="protein sequence ID" value="HFZ08634.1"/>
    <property type="molecule type" value="Genomic_DNA"/>
</dbReference>
<feature type="transmembrane region" description="Helical" evidence="8">
    <location>
        <begin position="188"/>
        <end position="205"/>
    </location>
</feature>
<evidence type="ECO:0000256" key="5">
    <source>
        <dbReference type="ARBA" id="ARBA00022692"/>
    </source>
</evidence>
<feature type="transmembrane region" description="Helical" evidence="8">
    <location>
        <begin position="385"/>
        <end position="407"/>
    </location>
</feature>
<feature type="transmembrane region" description="Helical" evidence="8">
    <location>
        <begin position="77"/>
        <end position="105"/>
    </location>
</feature>
<keyword evidence="6 8" id="KW-1133">Transmembrane helix</keyword>
<feature type="transmembrane region" description="Helical" evidence="8">
    <location>
        <begin position="117"/>
        <end position="134"/>
    </location>
</feature>
<evidence type="ECO:0000256" key="3">
    <source>
        <dbReference type="ARBA" id="ARBA00022676"/>
    </source>
</evidence>
<accession>A0A7V3J9G4</accession>
<dbReference type="Pfam" id="PF13231">
    <property type="entry name" value="PMT_2"/>
    <property type="match status" value="1"/>
</dbReference>
<keyword evidence="2" id="KW-1003">Cell membrane</keyword>
<dbReference type="GO" id="GO:0009103">
    <property type="term" value="P:lipopolysaccharide biosynthetic process"/>
    <property type="evidence" value="ECO:0007669"/>
    <property type="project" value="UniProtKB-ARBA"/>
</dbReference>
<evidence type="ECO:0000256" key="1">
    <source>
        <dbReference type="ARBA" id="ARBA00004651"/>
    </source>
</evidence>
<keyword evidence="5 8" id="KW-0812">Transmembrane</keyword>
<proteinExistence type="predicted"/>
<evidence type="ECO:0000256" key="2">
    <source>
        <dbReference type="ARBA" id="ARBA00022475"/>
    </source>
</evidence>
<dbReference type="PANTHER" id="PTHR33908:SF11">
    <property type="entry name" value="MEMBRANE PROTEIN"/>
    <property type="match status" value="1"/>
</dbReference>
<feature type="transmembrane region" description="Helical" evidence="8">
    <location>
        <begin position="236"/>
        <end position="259"/>
    </location>
</feature>
<evidence type="ECO:0000256" key="6">
    <source>
        <dbReference type="ARBA" id="ARBA00022989"/>
    </source>
</evidence>
<dbReference type="PROSITE" id="PS51257">
    <property type="entry name" value="PROKAR_LIPOPROTEIN"/>
    <property type="match status" value="1"/>
</dbReference>
<gene>
    <name evidence="10" type="ORF">ENV41_00670</name>
</gene>
<dbReference type="AlphaFoldDB" id="A0A7V3J9G4"/>
<reference evidence="10" key="1">
    <citation type="journal article" date="2020" name="mSystems">
        <title>Genome- and Community-Level Interaction Insights into Carbon Utilization and Element Cycling Functions of Hydrothermarchaeota in Hydrothermal Sediment.</title>
        <authorList>
            <person name="Zhou Z."/>
            <person name="Liu Y."/>
            <person name="Xu W."/>
            <person name="Pan J."/>
            <person name="Luo Z.H."/>
            <person name="Li M."/>
        </authorList>
    </citation>
    <scope>NUCLEOTIDE SEQUENCE [LARGE SCALE GENOMIC DNA]</scope>
    <source>
        <strain evidence="10">SpSt-757</strain>
    </source>
</reference>
<organism evidence="10">
    <name type="scientific">candidate division CPR3 bacterium</name>
    <dbReference type="NCBI Taxonomy" id="2268181"/>
    <lineage>
        <taxon>Bacteria</taxon>
        <taxon>Bacteria division CPR3</taxon>
    </lineage>
</organism>
<evidence type="ECO:0000313" key="10">
    <source>
        <dbReference type="EMBL" id="HFZ08634.1"/>
    </source>
</evidence>
<evidence type="ECO:0000256" key="4">
    <source>
        <dbReference type="ARBA" id="ARBA00022679"/>
    </source>
</evidence>
<dbReference type="GO" id="GO:0005886">
    <property type="term" value="C:plasma membrane"/>
    <property type="evidence" value="ECO:0007669"/>
    <property type="project" value="UniProtKB-SubCell"/>
</dbReference>
<comment type="caution">
    <text evidence="10">The sequence shown here is derived from an EMBL/GenBank/DDBJ whole genome shotgun (WGS) entry which is preliminary data.</text>
</comment>
<feature type="transmembrane region" description="Helical" evidence="8">
    <location>
        <begin position="140"/>
        <end position="158"/>
    </location>
</feature>
<dbReference type="GO" id="GO:0016763">
    <property type="term" value="F:pentosyltransferase activity"/>
    <property type="evidence" value="ECO:0007669"/>
    <property type="project" value="TreeGrafter"/>
</dbReference>
<feature type="domain" description="Glycosyltransferase RgtA/B/C/D-like" evidence="9">
    <location>
        <begin position="69"/>
        <end position="194"/>
    </location>
</feature>
<comment type="subcellular location">
    <subcellularLocation>
        <location evidence="1">Cell membrane</location>
        <topology evidence="1">Multi-pass membrane protein</topology>
    </subcellularLocation>
</comment>
<evidence type="ECO:0000256" key="7">
    <source>
        <dbReference type="ARBA" id="ARBA00023136"/>
    </source>
</evidence>
<dbReference type="InterPro" id="IPR038731">
    <property type="entry name" value="RgtA/B/C-like"/>
</dbReference>
<name>A0A7V3J9G4_UNCC3</name>
<feature type="transmembrane region" description="Helical" evidence="8">
    <location>
        <begin position="331"/>
        <end position="350"/>
    </location>
</feature>
<keyword evidence="7 8" id="KW-0472">Membrane</keyword>
<keyword evidence="4" id="KW-0808">Transferase</keyword>
<feature type="transmembrane region" description="Helical" evidence="8">
    <location>
        <begin position="356"/>
        <end position="373"/>
    </location>
</feature>